<accession>A0A1I4MR85</accession>
<dbReference type="InterPro" id="IPR003593">
    <property type="entry name" value="AAA+_ATPase"/>
</dbReference>
<feature type="transmembrane region" description="Helical" evidence="9">
    <location>
        <begin position="159"/>
        <end position="177"/>
    </location>
</feature>
<dbReference type="GO" id="GO:0005524">
    <property type="term" value="F:ATP binding"/>
    <property type="evidence" value="ECO:0007669"/>
    <property type="project" value="UniProtKB-KW"/>
</dbReference>
<feature type="transmembrane region" description="Helical" evidence="9">
    <location>
        <begin position="295"/>
        <end position="315"/>
    </location>
</feature>
<dbReference type="GO" id="GO:0016887">
    <property type="term" value="F:ATP hydrolysis activity"/>
    <property type="evidence" value="ECO:0007669"/>
    <property type="project" value="InterPro"/>
</dbReference>
<name>A0A1I4MR85_9BURK</name>
<dbReference type="Gene3D" id="1.20.1560.10">
    <property type="entry name" value="ABC transporter type 1, transmembrane domain"/>
    <property type="match status" value="1"/>
</dbReference>
<comment type="subcellular location">
    <subcellularLocation>
        <location evidence="1">Cell membrane</location>
        <topology evidence="1">Multi-pass membrane protein</topology>
    </subcellularLocation>
</comment>
<dbReference type="Pfam" id="PF00664">
    <property type="entry name" value="ABC_membrane"/>
    <property type="match status" value="1"/>
</dbReference>
<dbReference type="PROSITE" id="PS00211">
    <property type="entry name" value="ABC_TRANSPORTER_1"/>
    <property type="match status" value="1"/>
</dbReference>
<evidence type="ECO:0000256" key="8">
    <source>
        <dbReference type="SAM" id="MobiDB-lite"/>
    </source>
</evidence>
<protein>
    <submittedName>
        <fullName evidence="12">ATP-binding cassette, subfamily B</fullName>
    </submittedName>
</protein>
<dbReference type="RefSeq" id="WP_093387993.1">
    <property type="nucleotide sequence ID" value="NZ_FOTW01000011.1"/>
</dbReference>
<feature type="compositionally biased region" description="Low complexity" evidence="8">
    <location>
        <begin position="1"/>
        <end position="15"/>
    </location>
</feature>
<organism evidence="12 13">
    <name type="scientific">Rugamonas rubra</name>
    <dbReference type="NCBI Taxonomy" id="758825"/>
    <lineage>
        <taxon>Bacteria</taxon>
        <taxon>Pseudomonadati</taxon>
        <taxon>Pseudomonadota</taxon>
        <taxon>Betaproteobacteria</taxon>
        <taxon>Burkholderiales</taxon>
        <taxon>Oxalobacteraceae</taxon>
        <taxon>Telluria group</taxon>
        <taxon>Rugamonas</taxon>
    </lineage>
</organism>
<dbReference type="Proteomes" id="UP000199470">
    <property type="component" value="Unassembled WGS sequence"/>
</dbReference>
<evidence type="ECO:0000313" key="13">
    <source>
        <dbReference type="Proteomes" id="UP000199470"/>
    </source>
</evidence>
<feature type="transmembrane region" description="Helical" evidence="9">
    <location>
        <begin position="79"/>
        <end position="102"/>
    </location>
</feature>
<feature type="domain" description="ABC transporter" evidence="10">
    <location>
        <begin position="356"/>
        <end position="594"/>
    </location>
</feature>
<evidence type="ECO:0000256" key="2">
    <source>
        <dbReference type="ARBA" id="ARBA00022475"/>
    </source>
</evidence>
<dbReference type="InterPro" id="IPR003439">
    <property type="entry name" value="ABC_transporter-like_ATP-bd"/>
</dbReference>
<evidence type="ECO:0000256" key="5">
    <source>
        <dbReference type="ARBA" id="ARBA00022840"/>
    </source>
</evidence>
<feature type="region of interest" description="Disordered" evidence="8">
    <location>
        <begin position="1"/>
        <end position="23"/>
    </location>
</feature>
<dbReference type="PANTHER" id="PTHR43394">
    <property type="entry name" value="ATP-DEPENDENT PERMEASE MDL1, MITOCHONDRIAL"/>
    <property type="match status" value="1"/>
</dbReference>
<keyword evidence="7 9" id="KW-0472">Membrane</keyword>
<evidence type="ECO:0000256" key="7">
    <source>
        <dbReference type="ARBA" id="ARBA00023136"/>
    </source>
</evidence>
<evidence type="ECO:0000256" key="9">
    <source>
        <dbReference type="SAM" id="Phobius"/>
    </source>
</evidence>
<evidence type="ECO:0000313" key="12">
    <source>
        <dbReference type="EMBL" id="SFM05832.1"/>
    </source>
</evidence>
<feature type="transmembrane region" description="Helical" evidence="9">
    <location>
        <begin position="38"/>
        <end position="59"/>
    </location>
</feature>
<dbReference type="GO" id="GO:0005886">
    <property type="term" value="C:plasma membrane"/>
    <property type="evidence" value="ECO:0007669"/>
    <property type="project" value="UniProtKB-SubCell"/>
</dbReference>
<proteinExistence type="predicted"/>
<evidence type="ECO:0000256" key="3">
    <source>
        <dbReference type="ARBA" id="ARBA00022692"/>
    </source>
</evidence>
<dbReference type="InterPro" id="IPR036640">
    <property type="entry name" value="ABC1_TM_sf"/>
</dbReference>
<keyword evidence="2" id="KW-1003">Cell membrane</keyword>
<dbReference type="InterPro" id="IPR027417">
    <property type="entry name" value="P-loop_NTPase"/>
</dbReference>
<dbReference type="AlphaFoldDB" id="A0A1I4MR85"/>
<dbReference type="SMART" id="SM00382">
    <property type="entry name" value="AAA"/>
    <property type="match status" value="1"/>
</dbReference>
<dbReference type="InterPro" id="IPR011527">
    <property type="entry name" value="ABC1_TM_dom"/>
</dbReference>
<dbReference type="PANTHER" id="PTHR43394:SF1">
    <property type="entry name" value="ATP-BINDING CASSETTE SUB-FAMILY B MEMBER 10, MITOCHONDRIAL"/>
    <property type="match status" value="1"/>
</dbReference>
<dbReference type="STRING" id="758825.SAMN02982985_02581"/>
<dbReference type="PROSITE" id="PS50929">
    <property type="entry name" value="ABC_TM1F"/>
    <property type="match status" value="1"/>
</dbReference>
<evidence type="ECO:0000256" key="1">
    <source>
        <dbReference type="ARBA" id="ARBA00004651"/>
    </source>
</evidence>
<dbReference type="OrthoDB" id="9806127at2"/>
<dbReference type="Pfam" id="PF00005">
    <property type="entry name" value="ABC_tran"/>
    <property type="match status" value="1"/>
</dbReference>
<keyword evidence="4" id="KW-0547">Nucleotide-binding</keyword>
<evidence type="ECO:0000256" key="4">
    <source>
        <dbReference type="ARBA" id="ARBA00022741"/>
    </source>
</evidence>
<dbReference type="SUPFAM" id="SSF90123">
    <property type="entry name" value="ABC transporter transmembrane region"/>
    <property type="match status" value="1"/>
</dbReference>
<keyword evidence="5 12" id="KW-0067">ATP-binding</keyword>
<dbReference type="Gene3D" id="3.40.50.300">
    <property type="entry name" value="P-loop containing nucleotide triphosphate hydrolases"/>
    <property type="match status" value="1"/>
</dbReference>
<dbReference type="InterPro" id="IPR039421">
    <property type="entry name" value="Type_1_exporter"/>
</dbReference>
<dbReference type="InterPro" id="IPR017871">
    <property type="entry name" value="ABC_transporter-like_CS"/>
</dbReference>
<dbReference type="CDD" id="cd18557">
    <property type="entry name" value="ABC_6TM_TAP_ABCB8_10_like"/>
    <property type="match status" value="1"/>
</dbReference>
<dbReference type="EMBL" id="FOTW01000011">
    <property type="protein sequence ID" value="SFM05832.1"/>
    <property type="molecule type" value="Genomic_DNA"/>
</dbReference>
<evidence type="ECO:0000259" key="11">
    <source>
        <dbReference type="PROSITE" id="PS50929"/>
    </source>
</evidence>
<feature type="domain" description="ABC transmembrane type-1" evidence="11">
    <location>
        <begin position="43"/>
        <end position="324"/>
    </location>
</feature>
<dbReference type="GO" id="GO:0015421">
    <property type="term" value="F:ABC-type oligopeptide transporter activity"/>
    <property type="evidence" value="ECO:0007669"/>
    <property type="project" value="TreeGrafter"/>
</dbReference>
<evidence type="ECO:0000256" key="6">
    <source>
        <dbReference type="ARBA" id="ARBA00022989"/>
    </source>
</evidence>
<keyword evidence="6 9" id="KW-1133">Transmembrane helix</keyword>
<gene>
    <name evidence="12" type="ORF">SAMN02982985_02581</name>
</gene>
<evidence type="ECO:0000259" key="10">
    <source>
        <dbReference type="PROSITE" id="PS50893"/>
    </source>
</evidence>
<dbReference type="SUPFAM" id="SSF52540">
    <property type="entry name" value="P-loop containing nucleoside triphosphate hydrolases"/>
    <property type="match status" value="1"/>
</dbReference>
<reference evidence="12 13" key="1">
    <citation type="submission" date="2016-10" db="EMBL/GenBank/DDBJ databases">
        <authorList>
            <person name="de Groot N.N."/>
        </authorList>
    </citation>
    <scope>NUCLEOTIDE SEQUENCE [LARGE SCALE GENOMIC DNA]</scope>
    <source>
        <strain evidence="12 13">ATCC 43154</strain>
    </source>
</reference>
<feature type="transmembrane region" description="Helical" evidence="9">
    <location>
        <begin position="271"/>
        <end position="289"/>
    </location>
</feature>
<sequence>MSAAKPAAKPAAAPGAGPGPGPGAGRPHLQRLRLLRAFAPRLLAGLFFMGLTVAVELLYPKALSHFIDNIGGGGGDWAGRFGLLMLAVLTLQALATTLRYYLFESTGLMIVTRIRRLLYGALIRQPIAFYDKHNVGELTGRLAADVEVLHDTLTMGLAISLRSLCVLLGAAAMLLSISPQLSVVLLVCVPLSLYLGKRAGGLLRGRAREIQQRQADCGKVAHEHFTNIRLVHAFGQHAGARQRYHAATAAALDAALGNVRLLAGFRGVSSLLTYLALLLTLWLGAGLIAGGRLTVGQLVSFVLYAGMVSASAGALSDYWGDWMRSIGATERVFEIIDSAPEGEGAAGAGRRLQGRIAFDGVSFAYPERPGRAALDDVSFAIAAGEKVALVGASGAGKSTIASLLLGFYRPDAGAIRFDGQTADALALADIRANIAIVEQEPSLFSGSIGENIAFAVAGRAVAPAEVEAAARLANAHDFIAAFPQGYDTIVGDRGVQLSGGQKQRVAIARALLRDPRILILDEATSALDSASELLVQTALEQLMRGRTTIIIAHRYSTIVKADRVLVLRQGAVAQQGTHAELLRQRDGLYFQLMENQLAMYRDSA</sequence>
<dbReference type="PROSITE" id="PS50893">
    <property type="entry name" value="ABC_TRANSPORTER_2"/>
    <property type="match status" value="1"/>
</dbReference>
<keyword evidence="13" id="KW-1185">Reference proteome</keyword>
<dbReference type="FunFam" id="3.40.50.300:FF:000218">
    <property type="entry name" value="Multidrug ABC transporter ATP-binding protein"/>
    <property type="match status" value="1"/>
</dbReference>
<keyword evidence="3 9" id="KW-0812">Transmembrane</keyword>